<protein>
    <submittedName>
        <fullName evidence="1">Uncharacterized protein</fullName>
    </submittedName>
</protein>
<sequence>MRTSESEYEFVIVGSGAGGDPLAASFAASGHRVLVLDAGDDHSCVYYE</sequence>
<dbReference type="InterPro" id="IPR036188">
    <property type="entry name" value="FAD/NAD-bd_sf"/>
</dbReference>
<name>A0AAE4UX72_9NOCA</name>
<organism evidence="1 2">
    <name type="scientific">Rhodococcus oxybenzonivorans</name>
    <dbReference type="NCBI Taxonomy" id="1990687"/>
    <lineage>
        <taxon>Bacteria</taxon>
        <taxon>Bacillati</taxon>
        <taxon>Actinomycetota</taxon>
        <taxon>Actinomycetes</taxon>
        <taxon>Mycobacteriales</taxon>
        <taxon>Nocardiaceae</taxon>
        <taxon>Rhodococcus</taxon>
    </lineage>
</organism>
<dbReference type="Proteomes" id="UP001185863">
    <property type="component" value="Unassembled WGS sequence"/>
</dbReference>
<dbReference type="Gene3D" id="3.50.50.60">
    <property type="entry name" value="FAD/NAD(P)-binding domain"/>
    <property type="match status" value="1"/>
</dbReference>
<gene>
    <name evidence="1" type="ORF">R4315_05040</name>
</gene>
<dbReference type="AlphaFoldDB" id="A0AAE4UX72"/>
<dbReference type="RefSeq" id="WP_317745671.1">
    <property type="nucleotide sequence ID" value="NZ_JAWLUP010000006.1"/>
</dbReference>
<reference evidence="1" key="1">
    <citation type="submission" date="2023-10" db="EMBL/GenBank/DDBJ databases">
        <title>Development of a sustainable strategy for remediation of hydrocarbon-contaminated territories based on the waste exchange concept.</title>
        <authorList>
            <person name="Krivoruchko A."/>
        </authorList>
    </citation>
    <scope>NUCLEOTIDE SEQUENCE</scope>
    <source>
        <strain evidence="1">IEGM 68</strain>
    </source>
</reference>
<evidence type="ECO:0000313" key="1">
    <source>
        <dbReference type="EMBL" id="MDV7263924.1"/>
    </source>
</evidence>
<dbReference type="SUPFAM" id="SSF51905">
    <property type="entry name" value="FAD/NAD(P)-binding domain"/>
    <property type="match status" value="1"/>
</dbReference>
<accession>A0AAE4UX72</accession>
<evidence type="ECO:0000313" key="2">
    <source>
        <dbReference type="Proteomes" id="UP001185863"/>
    </source>
</evidence>
<dbReference type="EMBL" id="JAWLUP010000006">
    <property type="protein sequence ID" value="MDV7263924.1"/>
    <property type="molecule type" value="Genomic_DNA"/>
</dbReference>
<comment type="caution">
    <text evidence="1">The sequence shown here is derived from an EMBL/GenBank/DDBJ whole genome shotgun (WGS) entry which is preliminary data.</text>
</comment>
<proteinExistence type="predicted"/>